<organism evidence="1 2">
    <name type="scientific">Bugula neritina</name>
    <name type="common">Brown bryozoan</name>
    <name type="synonym">Sertularia neritina</name>
    <dbReference type="NCBI Taxonomy" id="10212"/>
    <lineage>
        <taxon>Eukaryota</taxon>
        <taxon>Metazoa</taxon>
        <taxon>Spiralia</taxon>
        <taxon>Lophotrochozoa</taxon>
        <taxon>Bryozoa</taxon>
        <taxon>Gymnolaemata</taxon>
        <taxon>Cheilostomatida</taxon>
        <taxon>Flustrina</taxon>
        <taxon>Buguloidea</taxon>
        <taxon>Bugulidae</taxon>
        <taxon>Bugula</taxon>
    </lineage>
</organism>
<comment type="caution">
    <text evidence="1">The sequence shown here is derived from an EMBL/GenBank/DDBJ whole genome shotgun (WGS) entry which is preliminary data.</text>
</comment>
<protein>
    <submittedName>
        <fullName evidence="1">CHDC2</fullName>
    </submittedName>
</protein>
<accession>A0A7J7KHU6</accession>
<dbReference type="EMBL" id="VXIV02000631">
    <property type="protein sequence ID" value="KAF6037046.1"/>
    <property type="molecule type" value="Genomic_DNA"/>
</dbReference>
<dbReference type="AlphaFoldDB" id="A0A7J7KHU6"/>
<keyword evidence="2" id="KW-1185">Reference proteome</keyword>
<proteinExistence type="predicted"/>
<sequence length="69" mass="8139">MNDMYSNFKDRIWYNNVKGGVPNSRWLVNFDYDLLDCLVLAACHGAYCPFLISTRLIDLYTEPETLSRW</sequence>
<evidence type="ECO:0000313" key="2">
    <source>
        <dbReference type="Proteomes" id="UP000593567"/>
    </source>
</evidence>
<dbReference type="OrthoDB" id="10060824at2759"/>
<evidence type="ECO:0000313" key="1">
    <source>
        <dbReference type="EMBL" id="KAF6037046.1"/>
    </source>
</evidence>
<gene>
    <name evidence="1" type="ORF">EB796_004641</name>
</gene>
<dbReference type="Proteomes" id="UP000593567">
    <property type="component" value="Unassembled WGS sequence"/>
</dbReference>
<reference evidence="1" key="1">
    <citation type="submission" date="2020-06" db="EMBL/GenBank/DDBJ databases">
        <title>Draft genome of Bugula neritina, a colonial animal packing powerful symbionts and potential medicines.</title>
        <authorList>
            <person name="Rayko M."/>
        </authorList>
    </citation>
    <scope>NUCLEOTIDE SEQUENCE [LARGE SCALE GENOMIC DNA]</scope>
    <source>
        <strain evidence="1">Kwan_BN1</strain>
    </source>
</reference>
<name>A0A7J7KHU6_BUGNE</name>